<evidence type="ECO:0000256" key="1">
    <source>
        <dbReference type="SAM" id="MobiDB-lite"/>
    </source>
</evidence>
<organism evidence="2 3">
    <name type="scientific">Kockovaella imperatae</name>
    <dbReference type="NCBI Taxonomy" id="4999"/>
    <lineage>
        <taxon>Eukaryota</taxon>
        <taxon>Fungi</taxon>
        <taxon>Dikarya</taxon>
        <taxon>Basidiomycota</taxon>
        <taxon>Agaricomycotina</taxon>
        <taxon>Tremellomycetes</taxon>
        <taxon>Tremellales</taxon>
        <taxon>Cuniculitremaceae</taxon>
        <taxon>Kockovaella</taxon>
    </lineage>
</organism>
<sequence>MTTLEEHHEPGTVENHEQELATKTQDLSLADHEVDGEAIPNGDATHEHDAEDDGDDGDDRHINGDATSVHTARSRPNVEEPSRSYVKPIPIVTTYEPDIPETTSVKHRSVAGSVKAPTQRGTSMRANSVRAPTKAETIRSPSRAASVRPTSIRKAESVRSLGPPASVKPSVRGSQRYSHLAEGAIGGAAVGEVVSSERQRELQQAGEQNHRGVALTDNGPIMGNHRPTSPFGYRPQPNIMSVTEDGRESRFDGRDSRQGLVNRSGTVVSRANTVGRSGTLSRAANGGTVGGRRGAFGRGAGASIGTQPEEVLGRDDIHTRAELSERILDDQTLRRLSTMERKDAKRLSRVIKNEGKAEAMAVKGSIKELERLSKLQREAAAAERHSQQRLAKWTTKEHKARLRFLKEKERYERIEGDLRNAENDYEERRDHAAGLTAQVAEKTQELDDLRGQKAADDRERAVKLLALKNPAHS</sequence>
<feature type="region of interest" description="Disordered" evidence="1">
    <location>
        <begin position="422"/>
        <end position="455"/>
    </location>
</feature>
<feature type="region of interest" description="Disordered" evidence="1">
    <location>
        <begin position="1"/>
        <end position="174"/>
    </location>
</feature>
<feature type="compositionally biased region" description="Gly residues" evidence="1">
    <location>
        <begin position="287"/>
        <end position="302"/>
    </location>
</feature>
<accession>A0A1Y1UPE8</accession>
<name>A0A1Y1UPE8_9TREE</name>
<keyword evidence="3" id="KW-1185">Reference proteome</keyword>
<dbReference type="STRING" id="4999.A0A1Y1UPE8"/>
<evidence type="ECO:0000313" key="3">
    <source>
        <dbReference type="Proteomes" id="UP000193218"/>
    </source>
</evidence>
<reference evidence="2 3" key="1">
    <citation type="submission" date="2017-03" db="EMBL/GenBank/DDBJ databases">
        <title>Widespread Adenine N6-methylation of Active Genes in Fungi.</title>
        <authorList>
            <consortium name="DOE Joint Genome Institute"/>
            <person name="Mondo S.J."/>
            <person name="Dannebaum R.O."/>
            <person name="Kuo R.C."/>
            <person name="Louie K.B."/>
            <person name="Bewick A.J."/>
            <person name="Labutti K."/>
            <person name="Haridas S."/>
            <person name="Kuo A."/>
            <person name="Salamov A."/>
            <person name="Ahrendt S.R."/>
            <person name="Lau R."/>
            <person name="Bowen B.P."/>
            <person name="Lipzen A."/>
            <person name="Sullivan W."/>
            <person name="Andreopoulos W.B."/>
            <person name="Clum A."/>
            <person name="Lindquist E."/>
            <person name="Daum C."/>
            <person name="Northen T.R."/>
            <person name="Ramamoorthy G."/>
            <person name="Schmitz R.J."/>
            <person name="Gryganskyi A."/>
            <person name="Culley D."/>
            <person name="Magnuson J."/>
            <person name="James T.Y."/>
            <person name="O'Malley M.A."/>
            <person name="Stajich J.E."/>
            <person name="Spatafora J.W."/>
            <person name="Visel A."/>
            <person name="Grigoriev I.V."/>
        </authorList>
    </citation>
    <scope>NUCLEOTIDE SEQUENCE [LARGE SCALE GENOMIC DNA]</scope>
    <source>
        <strain evidence="2 3">NRRL Y-17943</strain>
    </source>
</reference>
<proteinExistence type="predicted"/>
<feature type="region of interest" description="Disordered" evidence="1">
    <location>
        <begin position="204"/>
        <end position="236"/>
    </location>
</feature>
<dbReference type="OrthoDB" id="3267800at2759"/>
<dbReference type="RefSeq" id="XP_021873703.1">
    <property type="nucleotide sequence ID" value="XM_022014047.1"/>
</dbReference>
<feature type="region of interest" description="Disordered" evidence="1">
    <location>
        <begin position="277"/>
        <end position="306"/>
    </location>
</feature>
<feature type="compositionally biased region" description="Basic and acidic residues" evidence="1">
    <location>
        <begin position="422"/>
        <end position="432"/>
    </location>
</feature>
<dbReference type="AlphaFoldDB" id="A0A1Y1UPE8"/>
<dbReference type="GeneID" id="33555855"/>
<dbReference type="Proteomes" id="UP000193218">
    <property type="component" value="Unassembled WGS sequence"/>
</dbReference>
<dbReference type="EMBL" id="NBSH01000002">
    <property type="protein sequence ID" value="ORX39918.1"/>
    <property type="molecule type" value="Genomic_DNA"/>
</dbReference>
<feature type="compositionally biased region" description="Basic and acidic residues" evidence="1">
    <location>
        <begin position="442"/>
        <end position="455"/>
    </location>
</feature>
<protein>
    <recommendedName>
        <fullName evidence="4">DNA binding protein Ncp1</fullName>
    </recommendedName>
</protein>
<comment type="caution">
    <text evidence="2">The sequence shown here is derived from an EMBL/GenBank/DDBJ whole genome shotgun (WGS) entry which is preliminary data.</text>
</comment>
<dbReference type="InParanoid" id="A0A1Y1UPE8"/>
<evidence type="ECO:0000313" key="2">
    <source>
        <dbReference type="EMBL" id="ORX39918.1"/>
    </source>
</evidence>
<gene>
    <name evidence="2" type="ORF">BD324DRAFT_607087</name>
</gene>
<evidence type="ECO:0008006" key="4">
    <source>
        <dbReference type="Google" id="ProtNLM"/>
    </source>
</evidence>
<feature type="compositionally biased region" description="Basic and acidic residues" evidence="1">
    <location>
        <begin position="1"/>
        <end position="20"/>
    </location>
</feature>